<dbReference type="RefSeq" id="WP_105959767.1">
    <property type="nucleotide sequence ID" value="NZ_PVNS01000011.1"/>
</dbReference>
<name>A0A2P6MF33_ALKUR</name>
<keyword evidence="2" id="KW-0282">Flagellum</keyword>
<dbReference type="EMBL" id="PVNS01000011">
    <property type="protein sequence ID" value="PRO64912.1"/>
    <property type="molecule type" value="Genomic_DNA"/>
</dbReference>
<gene>
    <name evidence="2" type="ORF">C6I21_12265</name>
</gene>
<protein>
    <submittedName>
        <fullName evidence="2">Flagellar basal body rod protein</fullName>
    </submittedName>
</protein>
<proteinExistence type="predicted"/>
<keyword evidence="1" id="KW-0472">Membrane</keyword>
<accession>A0A2P6MF33</accession>
<dbReference type="AlphaFoldDB" id="A0A2P6MF33"/>
<organism evidence="2 3">
    <name type="scientific">Alkalicoccus urumqiensis</name>
    <name type="common">Bacillus urumqiensis</name>
    <dbReference type="NCBI Taxonomy" id="1548213"/>
    <lineage>
        <taxon>Bacteria</taxon>
        <taxon>Bacillati</taxon>
        <taxon>Bacillota</taxon>
        <taxon>Bacilli</taxon>
        <taxon>Bacillales</taxon>
        <taxon>Bacillaceae</taxon>
        <taxon>Alkalicoccus</taxon>
    </lineage>
</organism>
<evidence type="ECO:0000313" key="2">
    <source>
        <dbReference type="EMBL" id="PRO64912.1"/>
    </source>
</evidence>
<dbReference type="OrthoDB" id="2971941at2"/>
<reference evidence="2 3" key="1">
    <citation type="submission" date="2018-03" db="EMBL/GenBank/DDBJ databases">
        <title>Bacillus urumqiensis sp. nov., a moderately haloalkaliphilic bacterium isolated from a salt lake.</title>
        <authorList>
            <person name="Zhao B."/>
            <person name="Liao Z."/>
        </authorList>
    </citation>
    <scope>NUCLEOTIDE SEQUENCE [LARGE SCALE GENOMIC DNA]</scope>
    <source>
        <strain evidence="2 3">BZ-SZ-XJ18</strain>
    </source>
</reference>
<keyword evidence="1" id="KW-1133">Transmembrane helix</keyword>
<keyword evidence="2" id="KW-0969">Cilium</keyword>
<keyword evidence="1" id="KW-0812">Transmembrane</keyword>
<sequence>MKVVILLAAVIAGLIVLSQLGPMLLFVLGAWLLYVSYTRFQESRSTGAKAAWVVLAVITITLMLGTSSALIGLAALYFLYVVYRSWNRKGEFHYE</sequence>
<dbReference type="Proteomes" id="UP000243650">
    <property type="component" value="Unassembled WGS sequence"/>
</dbReference>
<evidence type="ECO:0000256" key="1">
    <source>
        <dbReference type="SAM" id="Phobius"/>
    </source>
</evidence>
<keyword evidence="2" id="KW-0966">Cell projection</keyword>
<comment type="caution">
    <text evidence="2">The sequence shown here is derived from an EMBL/GenBank/DDBJ whole genome shotgun (WGS) entry which is preliminary data.</text>
</comment>
<keyword evidence="3" id="KW-1185">Reference proteome</keyword>
<feature type="transmembrane region" description="Helical" evidence="1">
    <location>
        <begin position="50"/>
        <end position="83"/>
    </location>
</feature>
<evidence type="ECO:0000313" key="3">
    <source>
        <dbReference type="Proteomes" id="UP000243650"/>
    </source>
</evidence>